<evidence type="ECO:0000259" key="16">
    <source>
        <dbReference type="Pfam" id="PF17432"/>
    </source>
</evidence>
<evidence type="ECO:0000313" key="19">
    <source>
        <dbReference type="Proteomes" id="UP000450676"/>
    </source>
</evidence>
<dbReference type="FunFam" id="2.60.40.1840:FF:000001">
    <property type="entry name" value="Aminopeptidase N"/>
    <property type="match status" value="1"/>
</dbReference>
<evidence type="ECO:0000256" key="1">
    <source>
        <dbReference type="ARBA" id="ARBA00000098"/>
    </source>
</evidence>
<dbReference type="EMBL" id="WWCU01000027">
    <property type="protein sequence ID" value="MYN09787.1"/>
    <property type="molecule type" value="Genomic_DNA"/>
</dbReference>
<dbReference type="Pfam" id="PF11940">
    <property type="entry name" value="DUF3458"/>
    <property type="match status" value="1"/>
</dbReference>
<feature type="domain" description="Peptidase M1 alanyl aminopeptidase Ig-like fold" evidence="15">
    <location>
        <begin position="452"/>
        <end position="555"/>
    </location>
</feature>
<dbReference type="FunFam" id="2.60.40.1730:FF:000005">
    <property type="entry name" value="Aminopeptidase N"/>
    <property type="match status" value="1"/>
</dbReference>
<dbReference type="InterPro" id="IPR045357">
    <property type="entry name" value="Aminopeptidase_N-like_N"/>
</dbReference>
<evidence type="ECO:0000313" key="18">
    <source>
        <dbReference type="EMBL" id="MYN09787.1"/>
    </source>
</evidence>
<dbReference type="CDD" id="cd09600">
    <property type="entry name" value="M1_APN"/>
    <property type="match status" value="1"/>
</dbReference>
<feature type="domain" description="Peptidase M1 membrane alanine aminopeptidase" evidence="14">
    <location>
        <begin position="229"/>
        <end position="447"/>
    </location>
</feature>
<protein>
    <recommendedName>
        <fullName evidence="5 13">Aminopeptidase N</fullName>
        <ecNumber evidence="4 13">3.4.11.2</ecNumber>
    </recommendedName>
</protein>
<dbReference type="InterPro" id="IPR037144">
    <property type="entry name" value="Peptidase_M1_pepN_C_sf"/>
</dbReference>
<keyword evidence="9 18" id="KW-0378">Hydrolase</keyword>
<feature type="domain" description="Peptidase M1 alanyl aminopeptidase C-terminal" evidence="16">
    <location>
        <begin position="559"/>
        <end position="880"/>
    </location>
</feature>
<comment type="catalytic activity">
    <reaction evidence="1">
        <text>Release of an N-terminal amino acid, Xaa-|-Yaa- from a peptide, amide or arylamide. Xaa is preferably Ala, but may be most amino acids including Pro (slow action). When a terminal hydrophobic residue is followed by a prolyl residue, the two may be released as an intact Xaa-Pro dipeptide.</text>
        <dbReference type="EC" id="3.4.11.2"/>
    </reaction>
</comment>
<name>A0A7X4HFW1_9BURK</name>
<dbReference type="Gene3D" id="2.60.40.1730">
    <property type="entry name" value="tricorn interacting facor f3 domain"/>
    <property type="match status" value="1"/>
</dbReference>
<sequence>MRTDSPQTIFRKDYTPPSYLVHTVELGFDLDPARTIVANRVTLSRNPASKSKDLVLHGEEIDLVALRMNGKTLAPGQYVLGSHTLTIPKAPAEVTLEIETLCAPELNTTLSGLYVSNGSFYTQCEAEGFRRITYFPDRPDVMAKYTVMLRADKQRYPVLLSNGNLLEQGDLDGGRHYAKWEDPFKKPSYLFALVAARLVCQEETYTLKSGREVLLQVWVEEGNLDKTDYAMQSLKNSIRWDEERFGLELDLDRFMIVAVGDFNMGAMENKGLNIFNTKFVLANPRVATDIDYAGIEAVVGHEYFHNWTGNRVTCRDWFQLSLKEGLTVFRDQEFSADMIGTASGRAVTRIDQVRTLRQAQFPEDAGPMAHPVRPDSFVEINNFYTVTVYEKGAEVVRMYQTLLGREGFRKGMDLYFQRHDEQAVQCDDFRAAMADANGRDLAQFERWYSQAGTPVVTASTRYDAAAQTYDITLSQRCPDTPGQTGKLPFHIPVAVGLLGADGKDMALALDGEVVGATTAVLELKEAEQTFRFTSVREQPVPSILRDFSAPVVLEYPYTDAELLHLFRYDSDAVNRWEAGQRLAMARLLKLTAAVAQGATLALDDTFIAAQRAVLVDETLDAAFRELALVLPSETIIAEQMEVVDPHAIHAARQFMRRTIARELAPELLAQYQANQTPGPYSPDAQSAGKRGLKNLALAYLLIDPGSAELKLAQRQFEQATNMTDRAAALSALIHSGEDVRASLQSFYDDFAGEALVVDKWFAMQGAAPNTDVAAVRKLMQHPAFTLKNPNRARSLLFSFCNANPSQFHAKDGSAYDFWAEHVIALDALNPQVAARLARSMDRWRRYAPALQDQMRAALERVARAAPLSNDVMEVVSKALAN</sequence>
<evidence type="ECO:0000256" key="9">
    <source>
        <dbReference type="ARBA" id="ARBA00022801"/>
    </source>
</evidence>
<dbReference type="NCBIfam" id="TIGR02414">
    <property type="entry name" value="pepN_proteo"/>
    <property type="match status" value="1"/>
</dbReference>
<evidence type="ECO:0000256" key="11">
    <source>
        <dbReference type="ARBA" id="ARBA00023049"/>
    </source>
</evidence>
<dbReference type="Gene3D" id="2.60.40.1840">
    <property type="match status" value="1"/>
</dbReference>
<dbReference type="InterPro" id="IPR035414">
    <property type="entry name" value="Peptidase_M1_pepN_Ig-like"/>
</dbReference>
<feature type="domain" description="Aminopeptidase N-like N-terminal" evidence="17">
    <location>
        <begin position="27"/>
        <end position="190"/>
    </location>
</feature>
<evidence type="ECO:0000256" key="13">
    <source>
        <dbReference type="NCBIfam" id="TIGR02414"/>
    </source>
</evidence>
<comment type="cofactor">
    <cofactor evidence="2">
        <name>Zn(2+)</name>
        <dbReference type="ChEBI" id="CHEBI:29105"/>
    </cofactor>
</comment>
<proteinExistence type="inferred from homology"/>
<dbReference type="Pfam" id="PF01433">
    <property type="entry name" value="Peptidase_M1"/>
    <property type="match status" value="1"/>
</dbReference>
<evidence type="ECO:0000256" key="10">
    <source>
        <dbReference type="ARBA" id="ARBA00022833"/>
    </source>
</evidence>
<gene>
    <name evidence="18" type="primary">pepN</name>
    <name evidence="18" type="ORF">GTP77_20910</name>
</gene>
<keyword evidence="19" id="KW-1185">Reference proteome</keyword>
<evidence type="ECO:0000259" key="14">
    <source>
        <dbReference type="Pfam" id="PF01433"/>
    </source>
</evidence>
<evidence type="ECO:0000256" key="2">
    <source>
        <dbReference type="ARBA" id="ARBA00001947"/>
    </source>
</evidence>
<dbReference type="Pfam" id="PF17900">
    <property type="entry name" value="Peptidase_M1_N"/>
    <property type="match status" value="1"/>
</dbReference>
<keyword evidence="10" id="KW-0862">Zinc</keyword>
<keyword evidence="6 18" id="KW-0031">Aminopeptidase</keyword>
<comment type="function">
    <text evidence="12">Aminopeptidase N is involved in the degradation of intracellular peptides generated by protein breakdown during normal growth as well as in response to nutrient starvation.</text>
</comment>
<dbReference type="Pfam" id="PF17432">
    <property type="entry name" value="DUF3458_C"/>
    <property type="match status" value="1"/>
</dbReference>
<evidence type="ECO:0000256" key="12">
    <source>
        <dbReference type="ARBA" id="ARBA00059739"/>
    </source>
</evidence>
<keyword evidence="11" id="KW-0482">Metalloprotease</keyword>
<comment type="similarity">
    <text evidence="3">Belongs to the peptidase M1 family.</text>
</comment>
<dbReference type="InterPro" id="IPR012779">
    <property type="entry name" value="Peptidase_M1_pepN"/>
</dbReference>
<dbReference type="GO" id="GO:0006508">
    <property type="term" value="P:proteolysis"/>
    <property type="evidence" value="ECO:0007669"/>
    <property type="project" value="UniProtKB-UniRule"/>
</dbReference>
<keyword evidence="8" id="KW-0479">Metal-binding</keyword>
<evidence type="ECO:0000259" key="15">
    <source>
        <dbReference type="Pfam" id="PF11940"/>
    </source>
</evidence>
<evidence type="ECO:0000256" key="3">
    <source>
        <dbReference type="ARBA" id="ARBA00010136"/>
    </source>
</evidence>
<dbReference type="SUPFAM" id="SSF63737">
    <property type="entry name" value="Leukotriene A4 hydrolase N-terminal domain"/>
    <property type="match status" value="1"/>
</dbReference>
<reference evidence="18 19" key="1">
    <citation type="submission" date="2019-12" db="EMBL/GenBank/DDBJ databases">
        <title>Novel species isolated from a subtropical stream in China.</title>
        <authorList>
            <person name="Lu H."/>
        </authorList>
    </citation>
    <scope>NUCLEOTIDE SEQUENCE [LARGE SCALE GENOMIC DNA]</scope>
    <source>
        <strain evidence="18 19">FT127W</strain>
    </source>
</reference>
<evidence type="ECO:0000256" key="7">
    <source>
        <dbReference type="ARBA" id="ARBA00022670"/>
    </source>
</evidence>
<dbReference type="InterPro" id="IPR014782">
    <property type="entry name" value="Peptidase_M1_dom"/>
</dbReference>
<evidence type="ECO:0000256" key="8">
    <source>
        <dbReference type="ARBA" id="ARBA00022723"/>
    </source>
</evidence>
<dbReference type="Gene3D" id="3.30.2010.30">
    <property type="match status" value="1"/>
</dbReference>
<dbReference type="EC" id="3.4.11.2" evidence="4 13"/>
<dbReference type="FunFam" id="3.30.2010.30:FF:000002">
    <property type="entry name" value="Putative aminopeptidase N"/>
    <property type="match status" value="1"/>
</dbReference>
<dbReference type="Proteomes" id="UP000450676">
    <property type="component" value="Unassembled WGS sequence"/>
</dbReference>
<dbReference type="InterPro" id="IPR042097">
    <property type="entry name" value="Aminopeptidase_N-like_N_sf"/>
</dbReference>
<dbReference type="GO" id="GO:0016285">
    <property type="term" value="F:alanyl aminopeptidase activity"/>
    <property type="evidence" value="ECO:0007669"/>
    <property type="project" value="UniProtKB-EC"/>
</dbReference>
<evidence type="ECO:0000256" key="5">
    <source>
        <dbReference type="ARBA" id="ARBA00015611"/>
    </source>
</evidence>
<organism evidence="18 19">
    <name type="scientific">Pseudoduganella aquatica</name>
    <dbReference type="NCBI Taxonomy" id="2660641"/>
    <lineage>
        <taxon>Bacteria</taxon>
        <taxon>Pseudomonadati</taxon>
        <taxon>Pseudomonadota</taxon>
        <taxon>Betaproteobacteria</taxon>
        <taxon>Burkholderiales</taxon>
        <taxon>Oxalobacteraceae</taxon>
        <taxon>Telluria group</taxon>
        <taxon>Pseudoduganella</taxon>
    </lineage>
</organism>
<dbReference type="RefSeq" id="WP_161074086.1">
    <property type="nucleotide sequence ID" value="NZ_WWCU01000027.1"/>
</dbReference>
<evidence type="ECO:0000256" key="4">
    <source>
        <dbReference type="ARBA" id="ARBA00012564"/>
    </source>
</evidence>
<dbReference type="PRINTS" id="PR00756">
    <property type="entry name" value="ALADIPTASE"/>
</dbReference>
<dbReference type="InterPro" id="IPR038438">
    <property type="entry name" value="PepN_Ig-like_sf"/>
</dbReference>
<dbReference type="InterPro" id="IPR027268">
    <property type="entry name" value="Peptidase_M4/M1_CTD_sf"/>
</dbReference>
<dbReference type="PANTHER" id="PTHR46322">
    <property type="entry name" value="PUROMYCIN-SENSITIVE AMINOPEPTIDASE"/>
    <property type="match status" value="1"/>
</dbReference>
<accession>A0A7X4HFW1</accession>
<dbReference type="GO" id="GO:0008270">
    <property type="term" value="F:zinc ion binding"/>
    <property type="evidence" value="ECO:0007669"/>
    <property type="project" value="InterPro"/>
</dbReference>
<dbReference type="SUPFAM" id="SSF55486">
    <property type="entry name" value="Metalloproteases ('zincins'), catalytic domain"/>
    <property type="match status" value="1"/>
</dbReference>
<dbReference type="AlphaFoldDB" id="A0A7X4HFW1"/>
<keyword evidence="7" id="KW-0645">Protease</keyword>
<dbReference type="InterPro" id="IPR001930">
    <property type="entry name" value="Peptidase_M1"/>
</dbReference>
<dbReference type="Gene3D" id="1.10.390.10">
    <property type="entry name" value="Neutral Protease Domain 2"/>
    <property type="match status" value="1"/>
</dbReference>
<dbReference type="PANTHER" id="PTHR46322:SF1">
    <property type="entry name" value="PUROMYCIN-SENSITIVE AMINOPEPTIDASE"/>
    <property type="match status" value="1"/>
</dbReference>
<evidence type="ECO:0000259" key="17">
    <source>
        <dbReference type="Pfam" id="PF17900"/>
    </source>
</evidence>
<dbReference type="FunFam" id="1.10.390.10:FF:000002">
    <property type="entry name" value="Aminopeptidase N"/>
    <property type="match status" value="1"/>
</dbReference>
<dbReference type="Gene3D" id="1.25.50.10">
    <property type="entry name" value="Peptidase M1, alanyl aminopeptidase, C-terminal domain"/>
    <property type="match status" value="1"/>
</dbReference>
<comment type="caution">
    <text evidence="18">The sequence shown here is derived from an EMBL/GenBank/DDBJ whole genome shotgun (WGS) entry which is preliminary data.</text>
</comment>
<evidence type="ECO:0000256" key="6">
    <source>
        <dbReference type="ARBA" id="ARBA00022438"/>
    </source>
</evidence>
<dbReference type="GO" id="GO:0008237">
    <property type="term" value="F:metallopeptidase activity"/>
    <property type="evidence" value="ECO:0007669"/>
    <property type="project" value="UniProtKB-UniRule"/>
</dbReference>
<dbReference type="InterPro" id="IPR024601">
    <property type="entry name" value="Peptidase_M1_pepN_C"/>
</dbReference>